<feature type="region of interest" description="Disordered" evidence="1">
    <location>
        <begin position="491"/>
        <end position="543"/>
    </location>
</feature>
<dbReference type="Proteomes" id="UP000828390">
    <property type="component" value="Unassembled WGS sequence"/>
</dbReference>
<reference evidence="2" key="2">
    <citation type="submission" date="2020-11" db="EMBL/GenBank/DDBJ databases">
        <authorList>
            <person name="McCartney M.A."/>
            <person name="Auch B."/>
            <person name="Kono T."/>
            <person name="Mallez S."/>
            <person name="Becker A."/>
            <person name="Gohl D.M."/>
            <person name="Silverstein K.A.T."/>
            <person name="Koren S."/>
            <person name="Bechman K.B."/>
            <person name="Herman A."/>
            <person name="Abrahante J.E."/>
            <person name="Garbe J."/>
        </authorList>
    </citation>
    <scope>NUCLEOTIDE SEQUENCE</scope>
    <source>
        <strain evidence="2">Duluth1</strain>
        <tissue evidence="2">Whole animal</tissue>
    </source>
</reference>
<keyword evidence="3" id="KW-1185">Reference proteome</keyword>
<name>A0A9D4I060_DREPO</name>
<protein>
    <submittedName>
        <fullName evidence="2">Uncharacterized protein</fullName>
    </submittedName>
</protein>
<feature type="compositionally biased region" description="Polar residues" evidence="1">
    <location>
        <begin position="499"/>
        <end position="509"/>
    </location>
</feature>
<dbReference type="EMBL" id="JAIWYP010000011">
    <property type="protein sequence ID" value="KAH3739057.1"/>
    <property type="molecule type" value="Genomic_DNA"/>
</dbReference>
<sequence>MVPKSVNFAGKMTLLREEFSLGSGLTDDEYETKSLIRKYESLEEESDLASILDITSYQVLEDRTGMGELQAGETGQDRLGRQVRYGGITGWGYRTGMGDYRLGIQDRYEGITGWGDRSGMGELKAGDTGKVCVNYRLGIPDRTGWGYRTGMGELQAGETGQIGVNYRLGRQDRLGIQDRTGMGELQAGDTGQVWVNYRLGIQDRYGGITGWGYRTGMGELQARETGQAGETGQVWVNYRLRIPDRTGMGELQAGDTGQVWVNYRLGIQDRTGMGELQAGETGQTGQVWINYRLGIPDRTGMGELQARETGQEWVNYRLGRQDRTGMGELQAGETGQTGQVWVNYRLGIQDRYGGITGWGYRTGRGELQAGDTGQYEIVLHKGNIYHYGTRLTSRQYHCGVALVVMWKGTLSIVPYKANIWAGNMYGTGHISWQSVELSVSQYKEPSSHLPVQEEHKERKTCIVFGSCDKKSITYITNVSTELIASVLEEVEENEPSDAETINSSDSYETLLSDEDSDADSQQLQEQSSTATISQEFSELDSGV</sequence>
<organism evidence="2 3">
    <name type="scientific">Dreissena polymorpha</name>
    <name type="common">Zebra mussel</name>
    <name type="synonym">Mytilus polymorpha</name>
    <dbReference type="NCBI Taxonomy" id="45954"/>
    <lineage>
        <taxon>Eukaryota</taxon>
        <taxon>Metazoa</taxon>
        <taxon>Spiralia</taxon>
        <taxon>Lophotrochozoa</taxon>
        <taxon>Mollusca</taxon>
        <taxon>Bivalvia</taxon>
        <taxon>Autobranchia</taxon>
        <taxon>Heteroconchia</taxon>
        <taxon>Euheterodonta</taxon>
        <taxon>Imparidentia</taxon>
        <taxon>Neoheterodontei</taxon>
        <taxon>Myida</taxon>
        <taxon>Dreissenoidea</taxon>
        <taxon>Dreissenidae</taxon>
        <taxon>Dreissena</taxon>
    </lineage>
</organism>
<accession>A0A9D4I060</accession>
<evidence type="ECO:0000256" key="1">
    <source>
        <dbReference type="SAM" id="MobiDB-lite"/>
    </source>
</evidence>
<comment type="caution">
    <text evidence="2">The sequence shown here is derived from an EMBL/GenBank/DDBJ whole genome shotgun (WGS) entry which is preliminary data.</text>
</comment>
<reference evidence="2" key="1">
    <citation type="journal article" date="2019" name="bioRxiv">
        <title>The Genome of the Zebra Mussel, Dreissena polymorpha: A Resource for Invasive Species Research.</title>
        <authorList>
            <person name="McCartney M.A."/>
            <person name="Auch B."/>
            <person name="Kono T."/>
            <person name="Mallez S."/>
            <person name="Zhang Y."/>
            <person name="Obille A."/>
            <person name="Becker A."/>
            <person name="Abrahante J.E."/>
            <person name="Garbe J."/>
            <person name="Badalamenti J.P."/>
            <person name="Herman A."/>
            <person name="Mangelson H."/>
            <person name="Liachko I."/>
            <person name="Sullivan S."/>
            <person name="Sone E.D."/>
            <person name="Koren S."/>
            <person name="Silverstein K.A.T."/>
            <person name="Beckman K.B."/>
            <person name="Gohl D.M."/>
        </authorList>
    </citation>
    <scope>NUCLEOTIDE SEQUENCE</scope>
    <source>
        <strain evidence="2">Duluth1</strain>
        <tissue evidence="2">Whole animal</tissue>
    </source>
</reference>
<dbReference type="AlphaFoldDB" id="A0A9D4I060"/>
<feature type="compositionally biased region" description="Polar residues" evidence="1">
    <location>
        <begin position="519"/>
        <end position="536"/>
    </location>
</feature>
<evidence type="ECO:0000313" key="3">
    <source>
        <dbReference type="Proteomes" id="UP000828390"/>
    </source>
</evidence>
<gene>
    <name evidence="2" type="ORF">DPMN_045703</name>
</gene>
<evidence type="ECO:0000313" key="2">
    <source>
        <dbReference type="EMBL" id="KAH3739057.1"/>
    </source>
</evidence>
<proteinExistence type="predicted"/>